<accession>A0ABD1X1X9</accession>
<dbReference type="Gene3D" id="3.40.50.200">
    <property type="entry name" value="Peptidase S8/S53 domain"/>
    <property type="match status" value="1"/>
</dbReference>
<dbReference type="InterPro" id="IPR045051">
    <property type="entry name" value="SBT"/>
</dbReference>
<comment type="caution">
    <text evidence="6">The sequence shown here is derived from an EMBL/GenBank/DDBJ whole genome shotgun (WGS) entry which is preliminary data.</text>
</comment>
<feature type="region of interest" description="Disordered" evidence="4">
    <location>
        <begin position="211"/>
        <end position="241"/>
    </location>
</feature>
<evidence type="ECO:0000256" key="2">
    <source>
        <dbReference type="ARBA" id="ARBA00022729"/>
    </source>
</evidence>
<evidence type="ECO:0000256" key="3">
    <source>
        <dbReference type="PROSITE-ProRule" id="PRU01240"/>
    </source>
</evidence>
<name>A0ABD1X1X9_9LAMI</name>
<dbReference type="SUPFAM" id="SSF52743">
    <property type="entry name" value="Subtilisin-like"/>
    <property type="match status" value="1"/>
</dbReference>
<proteinExistence type="inferred from homology"/>
<comment type="caution">
    <text evidence="3">Lacks conserved residue(s) required for the propagation of feature annotation.</text>
</comment>
<feature type="region of interest" description="Disordered" evidence="4">
    <location>
        <begin position="22"/>
        <end position="41"/>
    </location>
</feature>
<dbReference type="PANTHER" id="PTHR10795">
    <property type="entry name" value="PROPROTEIN CONVERTASE SUBTILISIN/KEXIN"/>
    <property type="match status" value="1"/>
</dbReference>
<gene>
    <name evidence="6" type="ORF">Fot_00693</name>
</gene>
<dbReference type="Proteomes" id="UP001604277">
    <property type="component" value="Unassembled WGS sequence"/>
</dbReference>
<evidence type="ECO:0000259" key="5">
    <source>
        <dbReference type="Pfam" id="PF00082"/>
    </source>
</evidence>
<comment type="similarity">
    <text evidence="1 3">Belongs to the peptidase S8 family.</text>
</comment>
<dbReference type="Gene3D" id="3.50.30.30">
    <property type="match status" value="1"/>
</dbReference>
<feature type="compositionally biased region" description="Basic and acidic residues" evidence="4">
    <location>
        <begin position="22"/>
        <end position="35"/>
    </location>
</feature>
<keyword evidence="2" id="KW-0732">Signal</keyword>
<dbReference type="AlphaFoldDB" id="A0ABD1X1X9"/>
<evidence type="ECO:0000313" key="6">
    <source>
        <dbReference type="EMBL" id="KAL2555954.1"/>
    </source>
</evidence>
<evidence type="ECO:0000256" key="4">
    <source>
        <dbReference type="SAM" id="MobiDB-lite"/>
    </source>
</evidence>
<evidence type="ECO:0000313" key="7">
    <source>
        <dbReference type="Proteomes" id="UP001604277"/>
    </source>
</evidence>
<sequence>MVLKKLICAQFFSRGYNMAYGDKETQTPRDEDGHGTHTASTAAGSQVANASLLDYASGTARGMAPHAQVAAYKVCWKTSCFGSDILAGMEQAIIDGVDVLSLSLGGGSVPYYRYTIAIGAFATMEKGIPVSCSAGNNGPTKSTLANVAPWIMTVGAGTLDRDFPAYATLGNRQKFTGVSLYSGRGIGEKMVEMVYNCKSFKDKIEEITESLAKTTDDSEEGTTAANLIEKLSVESNDTEEK</sequence>
<organism evidence="6 7">
    <name type="scientific">Forsythia ovata</name>
    <dbReference type="NCBI Taxonomy" id="205694"/>
    <lineage>
        <taxon>Eukaryota</taxon>
        <taxon>Viridiplantae</taxon>
        <taxon>Streptophyta</taxon>
        <taxon>Embryophyta</taxon>
        <taxon>Tracheophyta</taxon>
        <taxon>Spermatophyta</taxon>
        <taxon>Magnoliopsida</taxon>
        <taxon>eudicotyledons</taxon>
        <taxon>Gunneridae</taxon>
        <taxon>Pentapetalae</taxon>
        <taxon>asterids</taxon>
        <taxon>lamiids</taxon>
        <taxon>Lamiales</taxon>
        <taxon>Oleaceae</taxon>
        <taxon>Forsythieae</taxon>
        <taxon>Forsythia</taxon>
    </lineage>
</organism>
<dbReference type="InterPro" id="IPR036852">
    <property type="entry name" value="Peptidase_S8/S53_dom_sf"/>
</dbReference>
<protein>
    <submittedName>
        <fullName evidence="6">Subtilase family protein</fullName>
    </submittedName>
</protein>
<dbReference type="Pfam" id="PF00082">
    <property type="entry name" value="Peptidase_S8"/>
    <property type="match status" value="1"/>
</dbReference>
<dbReference type="InterPro" id="IPR000209">
    <property type="entry name" value="Peptidase_S8/S53_dom"/>
</dbReference>
<dbReference type="EMBL" id="JBFOLJ010000001">
    <property type="protein sequence ID" value="KAL2555954.1"/>
    <property type="molecule type" value="Genomic_DNA"/>
</dbReference>
<evidence type="ECO:0000256" key="1">
    <source>
        <dbReference type="ARBA" id="ARBA00011073"/>
    </source>
</evidence>
<feature type="domain" description="Peptidase S8/S53" evidence="5">
    <location>
        <begin position="22"/>
        <end position="221"/>
    </location>
</feature>
<reference evidence="7" key="1">
    <citation type="submission" date="2024-07" db="EMBL/GenBank/DDBJ databases">
        <title>Two chromosome-level genome assemblies of Korean endemic species Abeliophyllum distichum and Forsythia ovata (Oleaceae).</title>
        <authorList>
            <person name="Jang H."/>
        </authorList>
    </citation>
    <scope>NUCLEOTIDE SEQUENCE [LARGE SCALE GENOMIC DNA]</scope>
</reference>
<keyword evidence="7" id="KW-1185">Reference proteome</keyword>
<dbReference type="PROSITE" id="PS51892">
    <property type="entry name" value="SUBTILASE"/>
    <property type="match status" value="1"/>
</dbReference>